<dbReference type="InterPro" id="IPR004771">
    <property type="entry name" value="K/H_exchanger"/>
</dbReference>
<dbReference type="OrthoDB" id="9781411at2"/>
<dbReference type="GO" id="GO:0012505">
    <property type="term" value="C:endomembrane system"/>
    <property type="evidence" value="ECO:0007669"/>
    <property type="project" value="UniProtKB-SubCell"/>
</dbReference>
<evidence type="ECO:0000256" key="4">
    <source>
        <dbReference type="ARBA" id="ARBA00022449"/>
    </source>
</evidence>
<evidence type="ECO:0000256" key="6">
    <source>
        <dbReference type="ARBA" id="ARBA00022692"/>
    </source>
</evidence>
<dbReference type="InterPro" id="IPR036291">
    <property type="entry name" value="NAD(P)-bd_dom_sf"/>
</dbReference>
<reference evidence="14 15" key="1">
    <citation type="submission" date="2013-08" db="EMBL/GenBank/DDBJ databases">
        <title>draft genome of Halomonas huanghegensis, strain BJGMM-B45T.</title>
        <authorList>
            <person name="Miao C."/>
            <person name="Wan Y."/>
            <person name="Jin W."/>
        </authorList>
    </citation>
    <scope>NUCLEOTIDE SEQUENCE [LARGE SCALE GENOMIC DNA]</scope>
    <source>
        <strain evidence="14 15">BJGMM-B45</strain>
    </source>
</reference>
<evidence type="ECO:0000256" key="10">
    <source>
        <dbReference type="ARBA" id="ARBA00023136"/>
    </source>
</evidence>
<dbReference type="eggNOG" id="COG0475">
    <property type="taxonomic scope" value="Bacteria"/>
</dbReference>
<feature type="transmembrane region" description="Helical" evidence="12">
    <location>
        <begin position="297"/>
        <end position="319"/>
    </location>
</feature>
<dbReference type="GO" id="GO:0008324">
    <property type="term" value="F:monoatomic cation transmembrane transporter activity"/>
    <property type="evidence" value="ECO:0007669"/>
    <property type="project" value="InterPro"/>
</dbReference>
<feature type="transmembrane region" description="Helical" evidence="12">
    <location>
        <begin position="147"/>
        <end position="170"/>
    </location>
</feature>
<feature type="transmembrane region" description="Helical" evidence="12">
    <location>
        <begin position="30"/>
        <end position="48"/>
    </location>
</feature>
<dbReference type="PANTHER" id="PTHR46157:SF4">
    <property type="entry name" value="K(+) EFFLUX ANTIPORTER 3, CHLOROPLASTIC"/>
    <property type="match status" value="1"/>
</dbReference>
<feature type="transmembrane region" description="Helical" evidence="12">
    <location>
        <begin position="6"/>
        <end position="23"/>
    </location>
</feature>
<dbReference type="Pfam" id="PF00999">
    <property type="entry name" value="Na_H_Exchanger"/>
    <property type="match status" value="1"/>
</dbReference>
<dbReference type="EMBL" id="AVBC01000019">
    <property type="protein sequence ID" value="ERL52290.1"/>
    <property type="molecule type" value="Genomic_DNA"/>
</dbReference>
<feature type="transmembrane region" description="Helical" evidence="12">
    <location>
        <begin position="85"/>
        <end position="108"/>
    </location>
</feature>
<evidence type="ECO:0000256" key="1">
    <source>
        <dbReference type="ARBA" id="ARBA00004127"/>
    </source>
</evidence>
<dbReference type="InterPro" id="IPR006153">
    <property type="entry name" value="Cation/H_exchanger_TM"/>
</dbReference>
<feature type="transmembrane region" description="Helical" evidence="12">
    <location>
        <begin position="326"/>
        <end position="351"/>
    </location>
</feature>
<keyword evidence="3" id="KW-0813">Transport</keyword>
<evidence type="ECO:0000256" key="12">
    <source>
        <dbReference type="SAM" id="Phobius"/>
    </source>
</evidence>
<gene>
    <name evidence="14" type="ORF">BJB45_10000</name>
</gene>
<evidence type="ECO:0000256" key="5">
    <source>
        <dbReference type="ARBA" id="ARBA00022538"/>
    </source>
</evidence>
<dbReference type="InterPro" id="IPR003148">
    <property type="entry name" value="RCK_N"/>
</dbReference>
<evidence type="ECO:0000259" key="13">
    <source>
        <dbReference type="PROSITE" id="PS51201"/>
    </source>
</evidence>
<dbReference type="GO" id="GO:0006813">
    <property type="term" value="P:potassium ion transport"/>
    <property type="evidence" value="ECO:0007669"/>
    <property type="project" value="UniProtKB-KW"/>
</dbReference>
<protein>
    <recommendedName>
        <fullName evidence="13">RCK N-terminal domain-containing protein</fullName>
    </recommendedName>
</protein>
<feature type="transmembrane region" description="Helical" evidence="12">
    <location>
        <begin position="182"/>
        <end position="204"/>
    </location>
</feature>
<evidence type="ECO:0000256" key="9">
    <source>
        <dbReference type="ARBA" id="ARBA00023065"/>
    </source>
</evidence>
<name>W1NBI7_9GAMM</name>
<dbReference type="AlphaFoldDB" id="W1NBI7"/>
<evidence type="ECO:0000256" key="7">
    <source>
        <dbReference type="ARBA" id="ARBA00022958"/>
    </source>
</evidence>
<keyword evidence="15" id="KW-1185">Reference proteome</keyword>
<evidence type="ECO:0000256" key="3">
    <source>
        <dbReference type="ARBA" id="ARBA00022448"/>
    </source>
</evidence>
<dbReference type="PATRIC" id="fig|1178482.3.peg.1163"/>
<organism evidence="14 15">
    <name type="scientific">Halomonas huangheensis</name>
    <dbReference type="NCBI Taxonomy" id="1178482"/>
    <lineage>
        <taxon>Bacteria</taxon>
        <taxon>Pseudomonadati</taxon>
        <taxon>Pseudomonadota</taxon>
        <taxon>Gammaproteobacteria</taxon>
        <taxon>Oceanospirillales</taxon>
        <taxon>Halomonadaceae</taxon>
        <taxon>Halomonas</taxon>
    </lineage>
</organism>
<accession>W1NBI7</accession>
<evidence type="ECO:0000256" key="8">
    <source>
        <dbReference type="ARBA" id="ARBA00022989"/>
    </source>
</evidence>
<dbReference type="STRING" id="1178482.AR456_17010"/>
<dbReference type="SUPFAM" id="SSF51735">
    <property type="entry name" value="NAD(P)-binding Rossmann-fold domains"/>
    <property type="match status" value="1"/>
</dbReference>
<feature type="transmembrane region" description="Helical" evidence="12">
    <location>
        <begin position="114"/>
        <end position="135"/>
    </location>
</feature>
<evidence type="ECO:0000256" key="11">
    <source>
        <dbReference type="SAM" id="Coils"/>
    </source>
</evidence>
<comment type="subcellular location">
    <subcellularLocation>
        <location evidence="1">Endomembrane system</location>
        <topology evidence="1">Multi-pass membrane protein</topology>
    </subcellularLocation>
</comment>
<dbReference type="eggNOG" id="COG1226">
    <property type="taxonomic scope" value="Bacteria"/>
</dbReference>
<dbReference type="FunFam" id="3.40.50.720:FF:000036">
    <property type="entry name" value="Glutathione-regulated potassium-efflux system protein KefB"/>
    <property type="match status" value="1"/>
</dbReference>
<dbReference type="Gene3D" id="1.20.1530.20">
    <property type="match status" value="1"/>
</dbReference>
<keyword evidence="6 12" id="KW-0812">Transmembrane</keyword>
<sequence>MATTLLNALIFLVAAVVIVPIIKRLGLGEVLGYLVAGVIIGPSVLGLIPDAEAVLHFSEVGIVFLLFIIGLELKPARLKLMRKAVFGFGSLQVSVATLILTLCCIGLFGLSPMAAIVVGFSLALCSTALVLHLLAEQHEVGTRHGRYAFAILLFQDIAAIPVLAAIPMLAGGPMLEDGLMPMLGHASVAIGAFVGLILGGRLLLRPLFRLAASTKSREVFAGTSLAVVIGAAVLMELVGLSMALGAFIAGILLADSEYRHSIEADIEPFRGLLLGLFFMAVGMTTEIGLLVETPGLILGLTAMLLVAKWLSMVIAARLYRNSWKTAFNLAALMPQGGEFAFVMLTAAGTAALLDTDLVQTLVLVISLSMAATPLFFLIHSRLIRPLFKAPAATASFDTPQDDSPRIIIAGFGRFGQIVGRVFHGLKVPYTVLDINPNRVEVIRRYGSKVYFGDASRIDLLEAAGADRAQILVVAVSDPETSMTIIERASKRFPNLKIYVRARNRRHSLKLMRTDVSFIQRELMPASLNITREALIGLGFDRAQAQRAVDIFQRHDEKTLRDQLGVEDYDQLVQTAQQAARELESLYEAAEDIDVRPDKV</sequence>
<dbReference type="Proteomes" id="UP000019113">
    <property type="component" value="Unassembled WGS sequence"/>
</dbReference>
<dbReference type="GO" id="GO:1902600">
    <property type="term" value="P:proton transmembrane transport"/>
    <property type="evidence" value="ECO:0007669"/>
    <property type="project" value="InterPro"/>
</dbReference>
<keyword evidence="7" id="KW-0630">Potassium</keyword>
<dbReference type="KEGG" id="hhu:AR456_17010"/>
<keyword evidence="4" id="KW-0050">Antiport</keyword>
<comment type="caution">
    <text evidence="14">The sequence shown here is derived from an EMBL/GenBank/DDBJ whole genome shotgun (WGS) entry which is preliminary data.</text>
</comment>
<proteinExistence type="inferred from homology"/>
<dbReference type="NCBIfam" id="TIGR00932">
    <property type="entry name" value="2a37"/>
    <property type="match status" value="1"/>
</dbReference>
<evidence type="ECO:0000313" key="15">
    <source>
        <dbReference type="Proteomes" id="UP000019113"/>
    </source>
</evidence>
<keyword evidence="10 12" id="KW-0472">Membrane</keyword>
<dbReference type="RefSeq" id="WP_021818122.1">
    <property type="nucleotide sequence ID" value="NZ_AVBC01000019.1"/>
</dbReference>
<keyword evidence="11" id="KW-0175">Coiled coil</keyword>
<dbReference type="PROSITE" id="PS51201">
    <property type="entry name" value="RCK_N"/>
    <property type="match status" value="1"/>
</dbReference>
<feature type="domain" description="RCK N-terminal" evidence="13">
    <location>
        <begin position="403"/>
        <end position="517"/>
    </location>
</feature>
<dbReference type="Pfam" id="PF02254">
    <property type="entry name" value="TrkA_N"/>
    <property type="match status" value="1"/>
</dbReference>
<dbReference type="InterPro" id="IPR038770">
    <property type="entry name" value="Na+/solute_symporter_sf"/>
</dbReference>
<keyword evidence="8 12" id="KW-1133">Transmembrane helix</keyword>
<feature type="coiled-coil region" evidence="11">
    <location>
        <begin position="565"/>
        <end position="595"/>
    </location>
</feature>
<evidence type="ECO:0000313" key="14">
    <source>
        <dbReference type="EMBL" id="ERL52290.1"/>
    </source>
</evidence>
<feature type="transmembrane region" description="Helical" evidence="12">
    <location>
        <begin position="357"/>
        <end position="378"/>
    </location>
</feature>
<keyword evidence="9" id="KW-0406">Ion transport</keyword>
<feature type="transmembrane region" description="Helical" evidence="12">
    <location>
        <begin position="54"/>
        <end position="73"/>
    </location>
</feature>
<dbReference type="GO" id="GO:0005886">
    <property type="term" value="C:plasma membrane"/>
    <property type="evidence" value="ECO:0007669"/>
    <property type="project" value="TreeGrafter"/>
</dbReference>
<feature type="transmembrane region" description="Helical" evidence="12">
    <location>
        <begin position="240"/>
        <end position="258"/>
    </location>
</feature>
<keyword evidence="5" id="KW-0633">Potassium transport</keyword>
<feature type="transmembrane region" description="Helical" evidence="12">
    <location>
        <begin position="270"/>
        <end position="291"/>
    </location>
</feature>
<dbReference type="GO" id="GO:0015297">
    <property type="term" value="F:antiporter activity"/>
    <property type="evidence" value="ECO:0007669"/>
    <property type="project" value="UniProtKB-KW"/>
</dbReference>
<comment type="similarity">
    <text evidence="2">Belongs to the monovalent cation:proton antiporter 2 (CPA2) transporter (TC 2.A.37) family.</text>
</comment>
<evidence type="ECO:0000256" key="2">
    <source>
        <dbReference type="ARBA" id="ARBA00005551"/>
    </source>
</evidence>
<dbReference type="PANTHER" id="PTHR46157">
    <property type="entry name" value="K(+) EFFLUX ANTIPORTER 3, CHLOROPLASTIC"/>
    <property type="match status" value="1"/>
</dbReference>
<dbReference type="Gene3D" id="3.40.50.720">
    <property type="entry name" value="NAD(P)-binding Rossmann-like Domain"/>
    <property type="match status" value="1"/>
</dbReference>